<keyword evidence="4" id="KW-0158">Chromosome</keyword>
<dbReference type="PANTHER" id="PTHR19306">
    <property type="entry name" value="STRUCTURAL MAINTENANCE OF CHROMOSOMES 5,6 SMC5, SMC6"/>
    <property type="match status" value="1"/>
</dbReference>
<evidence type="ECO:0000256" key="3">
    <source>
        <dbReference type="ARBA" id="ARBA00006793"/>
    </source>
</evidence>
<evidence type="ECO:0000256" key="6">
    <source>
        <dbReference type="ARBA" id="ARBA00022763"/>
    </source>
</evidence>
<proteinExistence type="inferred from homology"/>
<evidence type="ECO:0000313" key="13">
    <source>
        <dbReference type="EMBL" id="VDD94277.1"/>
    </source>
</evidence>
<evidence type="ECO:0000256" key="1">
    <source>
        <dbReference type="ARBA" id="ARBA00004123"/>
    </source>
</evidence>
<dbReference type="Proteomes" id="UP000274131">
    <property type="component" value="Unassembled WGS sequence"/>
</dbReference>
<dbReference type="Gene3D" id="3.40.50.300">
    <property type="entry name" value="P-loop containing nucleotide triphosphate hydrolases"/>
    <property type="match status" value="1"/>
</dbReference>
<reference evidence="13 14" key="2">
    <citation type="submission" date="2018-10" db="EMBL/GenBank/DDBJ databases">
        <authorList>
            <consortium name="Pathogen Informatics"/>
        </authorList>
    </citation>
    <scope>NUCLEOTIDE SEQUENCE [LARGE SCALE GENOMIC DNA]</scope>
</reference>
<dbReference type="GO" id="GO:0005524">
    <property type="term" value="F:ATP binding"/>
    <property type="evidence" value="ECO:0007669"/>
    <property type="project" value="UniProtKB-KW"/>
</dbReference>
<evidence type="ECO:0000256" key="5">
    <source>
        <dbReference type="ARBA" id="ARBA00022741"/>
    </source>
</evidence>
<name>A0A0N4VFU0_ENTVE</name>
<protein>
    <submittedName>
        <fullName evidence="15">AAA_23 domain-containing protein</fullName>
    </submittedName>
</protein>
<dbReference type="OrthoDB" id="10072614at2759"/>
<dbReference type="WBParaSite" id="EVEC_0000961801-mRNA-1">
    <property type="protein sequence ID" value="EVEC_0000961801-mRNA-1"/>
    <property type="gene ID" value="EVEC_0000961801"/>
</dbReference>
<dbReference type="GO" id="GO:0005634">
    <property type="term" value="C:nucleus"/>
    <property type="evidence" value="ECO:0007669"/>
    <property type="project" value="UniProtKB-SubCell"/>
</dbReference>
<comment type="similarity">
    <text evidence="3">Belongs to the SMC family. SMC6 subfamily.</text>
</comment>
<keyword evidence="14" id="KW-1185">Reference proteome</keyword>
<dbReference type="SUPFAM" id="SSF52540">
    <property type="entry name" value="P-loop containing nucleoside triphosphate hydrolases"/>
    <property type="match status" value="1"/>
</dbReference>
<evidence type="ECO:0000256" key="10">
    <source>
        <dbReference type="ARBA" id="ARBA00023204"/>
    </source>
</evidence>
<dbReference type="Pfam" id="PF13476">
    <property type="entry name" value="AAA_23"/>
    <property type="match status" value="1"/>
</dbReference>
<sequence>MCHTRLKLDFDIAKNNCFYIGGANGSGKSALFAALNIGLGGRGNSNERGNSVKDYIMEGKSRKHSEYGAKIAIERTISKSGSSYTAKSLEFRNGRCHEKVITTRRNDIDGILTRFDIQLSNPIFWMSQDRCRAFLQDMRPDSLYKVRFYI</sequence>
<keyword evidence="6" id="KW-0227">DNA damage</keyword>
<keyword evidence="9" id="KW-0233">DNA recombination</keyword>
<dbReference type="AlphaFoldDB" id="A0A0N4VFU0"/>
<evidence type="ECO:0000313" key="14">
    <source>
        <dbReference type="Proteomes" id="UP000274131"/>
    </source>
</evidence>
<dbReference type="EMBL" id="UXUI01009763">
    <property type="protein sequence ID" value="VDD94277.1"/>
    <property type="molecule type" value="Genomic_DNA"/>
</dbReference>
<dbReference type="GO" id="GO:0016887">
    <property type="term" value="F:ATP hydrolysis activity"/>
    <property type="evidence" value="ECO:0007669"/>
    <property type="project" value="InterPro"/>
</dbReference>
<keyword evidence="7" id="KW-0067">ATP-binding</keyword>
<dbReference type="InterPro" id="IPR038729">
    <property type="entry name" value="Rad50/SbcC_AAA"/>
</dbReference>
<dbReference type="GO" id="GO:0003697">
    <property type="term" value="F:single-stranded DNA binding"/>
    <property type="evidence" value="ECO:0007669"/>
    <property type="project" value="TreeGrafter"/>
</dbReference>
<keyword evidence="8" id="KW-0175">Coiled coil</keyword>
<dbReference type="STRING" id="51028.A0A0N4VFU0"/>
<dbReference type="GO" id="GO:0000724">
    <property type="term" value="P:double-strand break repair via homologous recombination"/>
    <property type="evidence" value="ECO:0007669"/>
    <property type="project" value="TreeGrafter"/>
</dbReference>
<evidence type="ECO:0000256" key="8">
    <source>
        <dbReference type="ARBA" id="ARBA00023054"/>
    </source>
</evidence>
<evidence type="ECO:0000259" key="12">
    <source>
        <dbReference type="Pfam" id="PF13476"/>
    </source>
</evidence>
<keyword evidence="10" id="KW-0234">DNA repair</keyword>
<evidence type="ECO:0000256" key="9">
    <source>
        <dbReference type="ARBA" id="ARBA00023172"/>
    </source>
</evidence>
<dbReference type="GO" id="GO:0035861">
    <property type="term" value="C:site of double-strand break"/>
    <property type="evidence" value="ECO:0007669"/>
    <property type="project" value="TreeGrafter"/>
</dbReference>
<feature type="domain" description="Rad50/SbcC-type AAA" evidence="12">
    <location>
        <begin position="1"/>
        <end position="136"/>
    </location>
</feature>
<gene>
    <name evidence="13" type="ORF">EVEC_LOCUS9028</name>
</gene>
<dbReference type="GO" id="GO:0030915">
    <property type="term" value="C:Smc5-Smc6 complex"/>
    <property type="evidence" value="ECO:0007669"/>
    <property type="project" value="TreeGrafter"/>
</dbReference>
<dbReference type="InterPro" id="IPR027417">
    <property type="entry name" value="P-loop_NTPase"/>
</dbReference>
<dbReference type="PANTHER" id="PTHR19306:SF6">
    <property type="entry name" value="STRUCTURAL MAINTENANCE OF CHROMOSOMES PROTEIN 6"/>
    <property type="match status" value="1"/>
</dbReference>
<dbReference type="GO" id="GO:0003684">
    <property type="term" value="F:damaged DNA binding"/>
    <property type="evidence" value="ECO:0007669"/>
    <property type="project" value="TreeGrafter"/>
</dbReference>
<organism evidence="15">
    <name type="scientific">Enterobius vermicularis</name>
    <name type="common">Human pinworm</name>
    <dbReference type="NCBI Taxonomy" id="51028"/>
    <lineage>
        <taxon>Eukaryota</taxon>
        <taxon>Metazoa</taxon>
        <taxon>Ecdysozoa</taxon>
        <taxon>Nematoda</taxon>
        <taxon>Chromadorea</taxon>
        <taxon>Rhabditida</taxon>
        <taxon>Spirurina</taxon>
        <taxon>Oxyuridomorpha</taxon>
        <taxon>Oxyuroidea</taxon>
        <taxon>Oxyuridae</taxon>
        <taxon>Enterobius</taxon>
    </lineage>
</organism>
<comment type="subcellular location">
    <subcellularLocation>
        <location evidence="2">Chromosome</location>
    </subcellularLocation>
    <subcellularLocation>
        <location evidence="1">Nucleus</location>
    </subcellularLocation>
</comment>
<evidence type="ECO:0000313" key="15">
    <source>
        <dbReference type="WBParaSite" id="EVEC_0000961801-mRNA-1"/>
    </source>
</evidence>
<evidence type="ECO:0000256" key="7">
    <source>
        <dbReference type="ARBA" id="ARBA00022840"/>
    </source>
</evidence>
<evidence type="ECO:0000256" key="2">
    <source>
        <dbReference type="ARBA" id="ARBA00004286"/>
    </source>
</evidence>
<keyword evidence="11" id="KW-0539">Nucleus</keyword>
<keyword evidence="5" id="KW-0547">Nucleotide-binding</keyword>
<accession>A0A0N4VFU0</accession>
<reference evidence="15" key="1">
    <citation type="submission" date="2017-02" db="UniProtKB">
        <authorList>
            <consortium name="WormBaseParasite"/>
        </authorList>
    </citation>
    <scope>IDENTIFICATION</scope>
</reference>
<evidence type="ECO:0000256" key="11">
    <source>
        <dbReference type="ARBA" id="ARBA00023242"/>
    </source>
</evidence>
<evidence type="ECO:0000256" key="4">
    <source>
        <dbReference type="ARBA" id="ARBA00022454"/>
    </source>
</evidence>